<accession>A0ABP4SG25</accession>
<dbReference type="SUPFAM" id="SSF51735">
    <property type="entry name" value="NAD(P)-binding Rossmann-fold domains"/>
    <property type="match status" value="1"/>
</dbReference>
<name>A0ABP4SG25_9ACTN</name>
<dbReference type="Proteomes" id="UP001500618">
    <property type="component" value="Unassembled WGS sequence"/>
</dbReference>
<evidence type="ECO:0000313" key="2">
    <source>
        <dbReference type="Proteomes" id="UP001500618"/>
    </source>
</evidence>
<comment type="caution">
    <text evidence="1">The sequence shown here is derived from an EMBL/GenBank/DDBJ whole genome shotgun (WGS) entry which is preliminary data.</text>
</comment>
<dbReference type="EMBL" id="BAAANY010000008">
    <property type="protein sequence ID" value="GAA1672406.1"/>
    <property type="molecule type" value="Genomic_DNA"/>
</dbReference>
<gene>
    <name evidence="1" type="ORF">GCM10009765_22220</name>
</gene>
<evidence type="ECO:0000313" key="1">
    <source>
        <dbReference type="EMBL" id="GAA1672406.1"/>
    </source>
</evidence>
<reference evidence="2" key="1">
    <citation type="journal article" date="2019" name="Int. J. Syst. Evol. Microbiol.">
        <title>The Global Catalogue of Microorganisms (GCM) 10K type strain sequencing project: providing services to taxonomists for standard genome sequencing and annotation.</title>
        <authorList>
            <consortium name="The Broad Institute Genomics Platform"/>
            <consortium name="The Broad Institute Genome Sequencing Center for Infectious Disease"/>
            <person name="Wu L."/>
            <person name="Ma J."/>
        </authorList>
    </citation>
    <scope>NUCLEOTIDE SEQUENCE [LARGE SCALE GENOMIC DNA]</scope>
    <source>
        <strain evidence="2">JCM 14718</strain>
    </source>
</reference>
<keyword evidence="2" id="KW-1185">Reference proteome</keyword>
<dbReference type="Gene3D" id="3.40.50.720">
    <property type="entry name" value="NAD(P)-binding Rossmann-like Domain"/>
    <property type="match status" value="1"/>
</dbReference>
<proteinExistence type="predicted"/>
<protein>
    <submittedName>
        <fullName evidence="1">Uncharacterized protein</fullName>
    </submittedName>
</protein>
<organism evidence="1 2">
    <name type="scientific">Fodinicola feengrottensis</name>
    <dbReference type="NCBI Taxonomy" id="435914"/>
    <lineage>
        <taxon>Bacteria</taxon>
        <taxon>Bacillati</taxon>
        <taxon>Actinomycetota</taxon>
        <taxon>Actinomycetes</taxon>
        <taxon>Mycobacteriales</taxon>
        <taxon>Fodinicola</taxon>
    </lineage>
</organism>
<dbReference type="InterPro" id="IPR036291">
    <property type="entry name" value="NAD(P)-bd_dom_sf"/>
</dbReference>
<sequence length="113" mass="12548">MEKAGHNVYAMTRRPKHYDGAGSPIFGDVSDQHSLRTARRNAETAYYFVHSLGKSDFIERDAEAVKASACGAADKNLERVIYLGRLAITPMTCRRTYAAGERSSTCSRQPAYQ</sequence>